<evidence type="ECO:0000313" key="2">
    <source>
        <dbReference type="Proteomes" id="UP000601435"/>
    </source>
</evidence>
<organism evidence="1 2">
    <name type="scientific">Symbiodinium necroappetens</name>
    <dbReference type="NCBI Taxonomy" id="1628268"/>
    <lineage>
        <taxon>Eukaryota</taxon>
        <taxon>Sar</taxon>
        <taxon>Alveolata</taxon>
        <taxon>Dinophyceae</taxon>
        <taxon>Suessiales</taxon>
        <taxon>Symbiodiniaceae</taxon>
        <taxon>Symbiodinium</taxon>
    </lineage>
</organism>
<dbReference type="OrthoDB" id="407109at2759"/>
<comment type="caution">
    <text evidence="1">The sequence shown here is derived from an EMBL/GenBank/DDBJ whole genome shotgun (WGS) entry which is preliminary data.</text>
</comment>
<evidence type="ECO:0000313" key="1">
    <source>
        <dbReference type="EMBL" id="CAE7508901.1"/>
    </source>
</evidence>
<dbReference type="Proteomes" id="UP000601435">
    <property type="component" value="Unassembled WGS sequence"/>
</dbReference>
<accession>A0A812T3P4</accession>
<keyword evidence="2" id="KW-1185">Reference proteome</keyword>
<sequence length="185" mass="20737">MAVGVSETQHHDPSDGIHILVKGLTGDILLECQVQDHATMRDLEARLKQARPDWKSQCVTLIEGECVLKRSHQVWRSADSGKLELTATASPYCFRTVFATLHDCFEVAINAPMSESEWEDVRVTELPVDDLAGTHLFMLFRKEFGKAFADGPDMMFVHHLTMKTLAERITSRLTLLQDSGPRGEA</sequence>
<gene>
    <name evidence="1" type="ORF">SNEC2469_LOCUS14524</name>
</gene>
<dbReference type="EMBL" id="CAJNJA010023282">
    <property type="protein sequence ID" value="CAE7508901.1"/>
    <property type="molecule type" value="Genomic_DNA"/>
</dbReference>
<dbReference type="AlphaFoldDB" id="A0A812T3P4"/>
<reference evidence="1" key="1">
    <citation type="submission" date="2021-02" db="EMBL/GenBank/DDBJ databases">
        <authorList>
            <person name="Dougan E. K."/>
            <person name="Rhodes N."/>
            <person name="Thang M."/>
            <person name="Chan C."/>
        </authorList>
    </citation>
    <scope>NUCLEOTIDE SEQUENCE</scope>
</reference>
<protein>
    <submittedName>
        <fullName evidence="1">Uncharacterized protein</fullName>
    </submittedName>
</protein>
<proteinExistence type="predicted"/>
<name>A0A812T3P4_9DINO</name>